<proteinExistence type="predicted"/>
<keyword evidence="1" id="KW-0812">Transmembrane</keyword>
<keyword evidence="3" id="KW-1185">Reference proteome</keyword>
<protein>
    <submittedName>
        <fullName evidence="2">Uncharacterized protein</fullName>
    </submittedName>
</protein>
<feature type="transmembrane region" description="Helical" evidence="1">
    <location>
        <begin position="41"/>
        <end position="67"/>
    </location>
</feature>
<name>A0A3N4K4N7_9PEZI</name>
<evidence type="ECO:0000313" key="2">
    <source>
        <dbReference type="EMBL" id="RPB05333.1"/>
    </source>
</evidence>
<sequence length="139" mass="16071">MYLFLIFLPHLLNSFFSLTSLAIFSNLVLKFLQISVKYITTILVFSLSLLLFLLLSSFLLLLCYSISNNLCTNHTSLPVSILCSKTYFPCFHFFYILSVIRGTTIIEYYSFMSTILYCIFPHTLPKLAENIYCPVFIRG</sequence>
<keyword evidence="1" id="KW-1133">Transmembrane helix</keyword>
<gene>
    <name evidence="2" type="ORF">L873DRAFT_968915</name>
</gene>
<accession>A0A3N4K4N7</accession>
<dbReference type="Proteomes" id="UP000276215">
    <property type="component" value="Unassembled WGS sequence"/>
</dbReference>
<dbReference type="EMBL" id="ML120354">
    <property type="protein sequence ID" value="RPB05333.1"/>
    <property type="molecule type" value="Genomic_DNA"/>
</dbReference>
<evidence type="ECO:0000256" key="1">
    <source>
        <dbReference type="SAM" id="Phobius"/>
    </source>
</evidence>
<keyword evidence="1" id="KW-0472">Membrane</keyword>
<evidence type="ECO:0000313" key="3">
    <source>
        <dbReference type="Proteomes" id="UP000276215"/>
    </source>
</evidence>
<reference evidence="2 3" key="1">
    <citation type="journal article" date="2018" name="Nat. Ecol. Evol.">
        <title>Pezizomycetes genomes reveal the molecular basis of ectomycorrhizal truffle lifestyle.</title>
        <authorList>
            <person name="Murat C."/>
            <person name="Payen T."/>
            <person name="Noel B."/>
            <person name="Kuo A."/>
            <person name="Morin E."/>
            <person name="Chen J."/>
            <person name="Kohler A."/>
            <person name="Krizsan K."/>
            <person name="Balestrini R."/>
            <person name="Da Silva C."/>
            <person name="Montanini B."/>
            <person name="Hainaut M."/>
            <person name="Levati E."/>
            <person name="Barry K.W."/>
            <person name="Belfiori B."/>
            <person name="Cichocki N."/>
            <person name="Clum A."/>
            <person name="Dockter R.B."/>
            <person name="Fauchery L."/>
            <person name="Guy J."/>
            <person name="Iotti M."/>
            <person name="Le Tacon F."/>
            <person name="Lindquist E.A."/>
            <person name="Lipzen A."/>
            <person name="Malagnac F."/>
            <person name="Mello A."/>
            <person name="Molinier V."/>
            <person name="Miyauchi S."/>
            <person name="Poulain J."/>
            <person name="Riccioni C."/>
            <person name="Rubini A."/>
            <person name="Sitrit Y."/>
            <person name="Splivallo R."/>
            <person name="Traeger S."/>
            <person name="Wang M."/>
            <person name="Zifcakova L."/>
            <person name="Wipf D."/>
            <person name="Zambonelli A."/>
            <person name="Paolocci F."/>
            <person name="Nowrousian M."/>
            <person name="Ottonello S."/>
            <person name="Baldrian P."/>
            <person name="Spatafora J.W."/>
            <person name="Henrissat B."/>
            <person name="Nagy L.G."/>
            <person name="Aury J.M."/>
            <person name="Wincker P."/>
            <person name="Grigoriev I.V."/>
            <person name="Bonfante P."/>
            <person name="Martin F.M."/>
        </authorList>
    </citation>
    <scope>NUCLEOTIDE SEQUENCE [LARGE SCALE GENOMIC DNA]</scope>
    <source>
        <strain evidence="2 3">120613-1</strain>
    </source>
</reference>
<feature type="transmembrane region" description="Helical" evidence="1">
    <location>
        <begin position="6"/>
        <end position="29"/>
    </location>
</feature>
<dbReference type="AlphaFoldDB" id="A0A3N4K4N7"/>
<organism evidence="2 3">
    <name type="scientific">Choiromyces venosus 120613-1</name>
    <dbReference type="NCBI Taxonomy" id="1336337"/>
    <lineage>
        <taxon>Eukaryota</taxon>
        <taxon>Fungi</taxon>
        <taxon>Dikarya</taxon>
        <taxon>Ascomycota</taxon>
        <taxon>Pezizomycotina</taxon>
        <taxon>Pezizomycetes</taxon>
        <taxon>Pezizales</taxon>
        <taxon>Tuberaceae</taxon>
        <taxon>Choiromyces</taxon>
    </lineage>
</organism>